<evidence type="ECO:0000256" key="4">
    <source>
        <dbReference type="SAM" id="SignalP"/>
    </source>
</evidence>
<feature type="signal peptide" evidence="4">
    <location>
        <begin position="1"/>
        <end position="18"/>
    </location>
</feature>
<evidence type="ECO:0000256" key="2">
    <source>
        <dbReference type="ARBA" id="ARBA00022525"/>
    </source>
</evidence>
<keyword evidence="7" id="KW-1185">Reference proteome</keyword>
<dbReference type="OrthoDB" id="6132511at2759"/>
<feature type="domain" description="Hemicentin-1-like von Willebrand factor A" evidence="5">
    <location>
        <begin position="192"/>
        <end position="274"/>
    </location>
</feature>
<gene>
    <name evidence="6" type="ORF">MCOR_16853</name>
</gene>
<protein>
    <recommendedName>
        <fullName evidence="5">Hemicentin-1-like von Willebrand factor A domain-containing protein</fullName>
    </recommendedName>
</protein>
<dbReference type="EMBL" id="CACVKT020002955">
    <property type="protein sequence ID" value="CAC5380928.1"/>
    <property type="molecule type" value="Genomic_DNA"/>
</dbReference>
<evidence type="ECO:0000256" key="1">
    <source>
        <dbReference type="ARBA" id="ARBA00004613"/>
    </source>
</evidence>
<dbReference type="InterPro" id="IPR052577">
    <property type="entry name" value="VWA7"/>
</dbReference>
<dbReference type="Proteomes" id="UP000507470">
    <property type="component" value="Unassembled WGS sequence"/>
</dbReference>
<dbReference type="AlphaFoldDB" id="A0A6J8BAF3"/>
<dbReference type="PANTHER" id="PTHR14905:SF21">
    <property type="entry name" value="VWFA DOMAIN-CONTAINING PROTEIN"/>
    <property type="match status" value="1"/>
</dbReference>
<sequence length="283" mass="31703">MKGIVVLILISTLNSTTAFYTRQSPDGSPNTQETITQEESIQALPRYIWENKLKHTGSEKLALDDFFKNAHQHVISWRGKLSQLKNDVVELQKKLGKCLYTVQSFYSNTNGVEMNGAVPYKDFDTGILKLLGSKTFDELFNIKNILRKDLSLAFVIDVSGSMKEDIAAVREQIIQPVTATIVTLNKAFVERNGYEMIKRIKNITVAGGYDCPEFAMDGILKSIKLSRNGSTLFVFTEADAKDANRQQEVADAAKTKCIMITPFITGNCSRERRSIQCKLVKDA</sequence>
<dbReference type="InterPro" id="IPR036465">
    <property type="entry name" value="vWFA_dom_sf"/>
</dbReference>
<keyword evidence="3 4" id="KW-0732">Signal</keyword>
<evidence type="ECO:0000256" key="3">
    <source>
        <dbReference type="ARBA" id="ARBA00022729"/>
    </source>
</evidence>
<evidence type="ECO:0000259" key="5">
    <source>
        <dbReference type="Pfam" id="PF25106"/>
    </source>
</evidence>
<evidence type="ECO:0000313" key="6">
    <source>
        <dbReference type="EMBL" id="CAC5380928.1"/>
    </source>
</evidence>
<evidence type="ECO:0000313" key="7">
    <source>
        <dbReference type="Proteomes" id="UP000507470"/>
    </source>
</evidence>
<feature type="chain" id="PRO_5026866111" description="Hemicentin-1-like von Willebrand factor A domain-containing protein" evidence="4">
    <location>
        <begin position="19"/>
        <end position="283"/>
    </location>
</feature>
<dbReference type="Pfam" id="PF25106">
    <property type="entry name" value="VWA_4"/>
    <property type="match status" value="1"/>
</dbReference>
<organism evidence="6 7">
    <name type="scientific">Mytilus coruscus</name>
    <name type="common">Sea mussel</name>
    <dbReference type="NCBI Taxonomy" id="42192"/>
    <lineage>
        <taxon>Eukaryota</taxon>
        <taxon>Metazoa</taxon>
        <taxon>Spiralia</taxon>
        <taxon>Lophotrochozoa</taxon>
        <taxon>Mollusca</taxon>
        <taxon>Bivalvia</taxon>
        <taxon>Autobranchia</taxon>
        <taxon>Pteriomorphia</taxon>
        <taxon>Mytilida</taxon>
        <taxon>Mytiloidea</taxon>
        <taxon>Mytilidae</taxon>
        <taxon>Mytilinae</taxon>
        <taxon>Mytilus</taxon>
    </lineage>
</organism>
<comment type="subcellular location">
    <subcellularLocation>
        <location evidence="1">Secreted</location>
    </subcellularLocation>
</comment>
<dbReference type="SUPFAM" id="SSF53300">
    <property type="entry name" value="vWA-like"/>
    <property type="match status" value="1"/>
</dbReference>
<accession>A0A6J8BAF3</accession>
<dbReference type="InterPro" id="IPR056861">
    <property type="entry name" value="HMCN1-like_VWA"/>
</dbReference>
<proteinExistence type="predicted"/>
<name>A0A6J8BAF3_MYTCO</name>
<dbReference type="PANTHER" id="PTHR14905">
    <property type="entry name" value="NG37"/>
    <property type="match status" value="1"/>
</dbReference>
<reference evidence="6 7" key="1">
    <citation type="submission" date="2020-06" db="EMBL/GenBank/DDBJ databases">
        <authorList>
            <person name="Li R."/>
            <person name="Bekaert M."/>
        </authorList>
    </citation>
    <scope>NUCLEOTIDE SEQUENCE [LARGE SCALE GENOMIC DNA]</scope>
    <source>
        <strain evidence="7">wild</strain>
    </source>
</reference>
<keyword evidence="2" id="KW-0964">Secreted</keyword>